<keyword evidence="4" id="KW-0460">Magnesium</keyword>
<proteinExistence type="inferred from homology"/>
<evidence type="ECO:0000313" key="6">
    <source>
        <dbReference type="EMBL" id="GGJ87616.1"/>
    </source>
</evidence>
<dbReference type="AlphaFoldDB" id="A0A917UV75"/>
<dbReference type="Proteomes" id="UP000635726">
    <property type="component" value="Unassembled WGS sequence"/>
</dbReference>
<reference evidence="6" key="2">
    <citation type="submission" date="2020-09" db="EMBL/GenBank/DDBJ databases">
        <authorList>
            <person name="Sun Q."/>
            <person name="Ohkuma M."/>
        </authorList>
    </citation>
    <scope>NUCLEOTIDE SEQUENCE</scope>
    <source>
        <strain evidence="6">JCM 14371</strain>
    </source>
</reference>
<dbReference type="SUPFAM" id="SSF100950">
    <property type="entry name" value="NagB/RpiA/CoA transferase-like"/>
    <property type="match status" value="1"/>
</dbReference>
<dbReference type="InterPro" id="IPR037171">
    <property type="entry name" value="NagB/RpiA_transferase-like"/>
</dbReference>
<dbReference type="EMBL" id="BMOE01000018">
    <property type="protein sequence ID" value="GGJ87616.1"/>
    <property type="molecule type" value="Genomic_DNA"/>
</dbReference>
<dbReference type="GO" id="GO:0009396">
    <property type="term" value="P:folic acid-containing compound biosynthetic process"/>
    <property type="evidence" value="ECO:0007669"/>
    <property type="project" value="TreeGrafter"/>
</dbReference>
<name>A0A917UV75_9DEIO</name>
<evidence type="ECO:0000256" key="4">
    <source>
        <dbReference type="RuleBase" id="RU361279"/>
    </source>
</evidence>
<organism evidence="6 7">
    <name type="scientific">Deinococcus aquiradiocola</name>
    <dbReference type="NCBI Taxonomy" id="393059"/>
    <lineage>
        <taxon>Bacteria</taxon>
        <taxon>Thermotogati</taxon>
        <taxon>Deinococcota</taxon>
        <taxon>Deinococci</taxon>
        <taxon>Deinococcales</taxon>
        <taxon>Deinococcaceae</taxon>
        <taxon>Deinococcus</taxon>
    </lineage>
</organism>
<dbReference type="GO" id="GO:0005524">
    <property type="term" value="F:ATP binding"/>
    <property type="evidence" value="ECO:0007669"/>
    <property type="project" value="UniProtKB-KW"/>
</dbReference>
<dbReference type="InterPro" id="IPR024185">
    <property type="entry name" value="FTHF_cligase-like_sf"/>
</dbReference>
<dbReference type="EC" id="6.3.3.2" evidence="4"/>
<dbReference type="GO" id="GO:0030272">
    <property type="term" value="F:5-formyltetrahydrofolate cyclo-ligase activity"/>
    <property type="evidence" value="ECO:0007669"/>
    <property type="project" value="UniProtKB-EC"/>
</dbReference>
<evidence type="ECO:0000313" key="7">
    <source>
        <dbReference type="Proteomes" id="UP000635726"/>
    </source>
</evidence>
<comment type="caution">
    <text evidence="6">The sequence shown here is derived from an EMBL/GenBank/DDBJ whole genome shotgun (WGS) entry which is preliminary data.</text>
</comment>
<dbReference type="NCBIfam" id="TIGR02727">
    <property type="entry name" value="MTHFS_bact"/>
    <property type="match status" value="1"/>
</dbReference>
<feature type="region of interest" description="Disordered" evidence="5">
    <location>
        <begin position="1"/>
        <end position="21"/>
    </location>
</feature>
<feature type="compositionally biased region" description="Pro residues" evidence="5">
    <location>
        <begin position="12"/>
        <end position="21"/>
    </location>
</feature>
<keyword evidence="7" id="KW-1185">Reference proteome</keyword>
<accession>A0A917UV75</accession>
<dbReference type="Gene3D" id="3.40.50.10420">
    <property type="entry name" value="NagB/RpiA/CoA transferase-like"/>
    <property type="match status" value="1"/>
</dbReference>
<dbReference type="PANTHER" id="PTHR23407:SF1">
    <property type="entry name" value="5-FORMYLTETRAHYDROFOLATE CYCLO-LIGASE"/>
    <property type="match status" value="1"/>
</dbReference>
<evidence type="ECO:0000256" key="2">
    <source>
        <dbReference type="ARBA" id="ARBA00022741"/>
    </source>
</evidence>
<dbReference type="Pfam" id="PF01812">
    <property type="entry name" value="5-FTHF_cyc-lig"/>
    <property type="match status" value="1"/>
</dbReference>
<protein>
    <recommendedName>
        <fullName evidence="4">5-formyltetrahydrofolate cyclo-ligase</fullName>
        <ecNumber evidence="4">6.3.3.2</ecNumber>
    </recommendedName>
</protein>
<evidence type="ECO:0000256" key="5">
    <source>
        <dbReference type="SAM" id="MobiDB-lite"/>
    </source>
</evidence>
<dbReference type="InterPro" id="IPR002698">
    <property type="entry name" value="FTHF_cligase"/>
</dbReference>
<comment type="cofactor">
    <cofactor evidence="4">
        <name>Mg(2+)</name>
        <dbReference type="ChEBI" id="CHEBI:18420"/>
    </cofactor>
</comment>
<evidence type="ECO:0000256" key="1">
    <source>
        <dbReference type="ARBA" id="ARBA00010638"/>
    </source>
</evidence>
<reference evidence="6" key="1">
    <citation type="journal article" date="2014" name="Int. J. Syst. Evol. Microbiol.">
        <title>Complete genome sequence of Corynebacterium casei LMG S-19264T (=DSM 44701T), isolated from a smear-ripened cheese.</title>
        <authorList>
            <consortium name="US DOE Joint Genome Institute (JGI-PGF)"/>
            <person name="Walter F."/>
            <person name="Albersmeier A."/>
            <person name="Kalinowski J."/>
            <person name="Ruckert C."/>
        </authorList>
    </citation>
    <scope>NUCLEOTIDE SEQUENCE</scope>
    <source>
        <strain evidence="6">JCM 14371</strain>
    </source>
</reference>
<keyword evidence="3 4" id="KW-0067">ATP-binding</keyword>
<sequence length="201" mass="22029">MARHNGRVTSPLPSPEFGPPAPDAPKSVWRAWARAVRAALPEPDHAGVCAELLAWLRARGARRVLAYHALPGEPDVSGLAGHVQLFTTRAVFRPSARLTLHDWHAATEVSRFGALQPPRGTPEVPRGEVDVVLLPGLAFDRRGWRLGYGGGFYDRLLEVWDVPTVGVTPAALWVPHVPHEAHDLPVRFVATEDGVREIRPD</sequence>
<evidence type="ECO:0000256" key="3">
    <source>
        <dbReference type="ARBA" id="ARBA00022840"/>
    </source>
</evidence>
<dbReference type="PANTHER" id="PTHR23407">
    <property type="entry name" value="ATPASE INHIBITOR/5-FORMYLTETRAHYDROFOLATE CYCLO-LIGASE"/>
    <property type="match status" value="1"/>
</dbReference>
<dbReference type="GO" id="GO:0046872">
    <property type="term" value="F:metal ion binding"/>
    <property type="evidence" value="ECO:0007669"/>
    <property type="project" value="UniProtKB-KW"/>
</dbReference>
<keyword evidence="2 4" id="KW-0547">Nucleotide-binding</keyword>
<dbReference type="GO" id="GO:0035999">
    <property type="term" value="P:tetrahydrofolate interconversion"/>
    <property type="evidence" value="ECO:0007669"/>
    <property type="project" value="TreeGrafter"/>
</dbReference>
<comment type="catalytic activity">
    <reaction evidence="4">
        <text>(6S)-5-formyl-5,6,7,8-tetrahydrofolate + ATP = (6R)-5,10-methenyltetrahydrofolate + ADP + phosphate</text>
        <dbReference type="Rhea" id="RHEA:10488"/>
        <dbReference type="ChEBI" id="CHEBI:30616"/>
        <dbReference type="ChEBI" id="CHEBI:43474"/>
        <dbReference type="ChEBI" id="CHEBI:57455"/>
        <dbReference type="ChEBI" id="CHEBI:57457"/>
        <dbReference type="ChEBI" id="CHEBI:456216"/>
        <dbReference type="EC" id="6.3.3.2"/>
    </reaction>
</comment>
<keyword evidence="4" id="KW-0479">Metal-binding</keyword>
<comment type="similarity">
    <text evidence="1 4">Belongs to the 5-formyltetrahydrofolate cyclo-ligase family.</text>
</comment>
<gene>
    <name evidence="6" type="ORF">GCM10008939_34660</name>
</gene>